<comment type="caution">
    <text evidence="2">The sequence shown here is derived from an EMBL/GenBank/DDBJ whole genome shotgun (WGS) entry which is preliminary data.</text>
</comment>
<evidence type="ECO:0000313" key="2">
    <source>
        <dbReference type="EMBL" id="TFD33235.1"/>
    </source>
</evidence>
<reference evidence="2 3" key="1">
    <citation type="submission" date="2019-03" db="EMBL/GenBank/DDBJ databases">
        <title>Genomics of glacier-inhabiting Cryobacterium strains.</title>
        <authorList>
            <person name="Liu Q."/>
            <person name="Xin Y.-H."/>
        </authorList>
    </citation>
    <scope>NUCLEOTIDE SEQUENCE [LARGE SCALE GENOMIC DNA]</scope>
    <source>
        <strain evidence="2 3">TMT1-51</strain>
    </source>
</reference>
<dbReference type="OrthoDB" id="9148135at2"/>
<sequence>MCTAYRSDRGHHRDGRTRSAPRLLARRPRRRHTVRMGESVDLRELLAMRLVTQRIQQPAFSASAGADAAADVVRHLLAVQAQDFPQAVWALGLRSGDTRAAVEAALERGEVVRSWTMRGTLHFVAPPDLRWMLQVTRPRMLAQFDTRRHELGLDQPTLDRARAVALAVLSGGRRIGRAEFQRELEAAGVPTTGQRGYHLILHLAITGIVVWGPPLAGQQALVLLDEWAPDAGERLPPADALGRFLSRYLAGHAPATIRDFAWWARVTLTEARAALAAIRGQLVEMRYGDQCYFRTISAAEALDSRGSAGPVHALPGFDEYLLGYQDRSQALPAEAARLVVPGKNGIFLPIIVSGGQVIGTWRRAVRRNEVAVTAEPFVPLDDAAKQAFAAAVAQYGEFLGLPVSLAWSERAGAVFDDA</sequence>
<protein>
    <submittedName>
        <fullName evidence="2">Winged helix DNA-binding domain-containing protein</fullName>
    </submittedName>
</protein>
<dbReference type="GO" id="GO:0003677">
    <property type="term" value="F:DNA binding"/>
    <property type="evidence" value="ECO:0007669"/>
    <property type="project" value="UniProtKB-KW"/>
</dbReference>
<keyword evidence="2" id="KW-0238">DNA-binding</keyword>
<dbReference type="InterPro" id="IPR009351">
    <property type="entry name" value="AlkZ-like"/>
</dbReference>
<dbReference type="Proteomes" id="UP000297472">
    <property type="component" value="Unassembled WGS sequence"/>
</dbReference>
<dbReference type="PANTHER" id="PTHR38479">
    <property type="entry name" value="LMO0824 PROTEIN"/>
    <property type="match status" value="1"/>
</dbReference>
<organism evidence="2 3">
    <name type="scientific">Cryobacterium cryoconiti</name>
    <dbReference type="NCBI Taxonomy" id="1259239"/>
    <lineage>
        <taxon>Bacteria</taxon>
        <taxon>Bacillati</taxon>
        <taxon>Actinomycetota</taxon>
        <taxon>Actinomycetes</taxon>
        <taxon>Micrococcales</taxon>
        <taxon>Microbacteriaceae</taxon>
        <taxon>Cryobacterium</taxon>
    </lineage>
</organism>
<feature type="region of interest" description="Disordered" evidence="1">
    <location>
        <begin position="1"/>
        <end position="21"/>
    </location>
</feature>
<dbReference type="EMBL" id="SOHA01000005">
    <property type="protein sequence ID" value="TFD33235.1"/>
    <property type="molecule type" value="Genomic_DNA"/>
</dbReference>
<dbReference type="PANTHER" id="PTHR38479:SF2">
    <property type="entry name" value="WINGED HELIX DNA-BINDING DOMAIN-CONTAINING PROTEIN"/>
    <property type="match status" value="1"/>
</dbReference>
<evidence type="ECO:0000313" key="3">
    <source>
        <dbReference type="Proteomes" id="UP000297472"/>
    </source>
</evidence>
<name>A0A4Y8JXB5_9MICO</name>
<evidence type="ECO:0000256" key="1">
    <source>
        <dbReference type="SAM" id="MobiDB-lite"/>
    </source>
</evidence>
<accession>A0A4Y8JXB5</accession>
<keyword evidence="3" id="KW-1185">Reference proteome</keyword>
<dbReference type="Pfam" id="PF06224">
    <property type="entry name" value="AlkZ-like"/>
    <property type="match status" value="1"/>
</dbReference>
<gene>
    <name evidence="2" type="ORF">E3T49_02820</name>
</gene>
<dbReference type="AlphaFoldDB" id="A0A4Y8JXB5"/>
<proteinExistence type="predicted"/>